<reference evidence="1" key="2">
    <citation type="submission" date="2020-11" db="EMBL/GenBank/DDBJ databases">
        <authorList>
            <person name="McCartney M.A."/>
            <person name="Auch B."/>
            <person name="Kono T."/>
            <person name="Mallez S."/>
            <person name="Becker A."/>
            <person name="Gohl D.M."/>
            <person name="Silverstein K.A.T."/>
            <person name="Koren S."/>
            <person name="Bechman K.B."/>
            <person name="Herman A."/>
            <person name="Abrahante J.E."/>
            <person name="Garbe J."/>
        </authorList>
    </citation>
    <scope>NUCLEOTIDE SEQUENCE</scope>
    <source>
        <strain evidence="1">Duluth1</strain>
        <tissue evidence="1">Whole animal</tissue>
    </source>
</reference>
<accession>A0A9D4LPJ9</accession>
<comment type="caution">
    <text evidence="1">The sequence shown here is derived from an EMBL/GenBank/DDBJ whole genome shotgun (WGS) entry which is preliminary data.</text>
</comment>
<dbReference type="Proteomes" id="UP000828390">
    <property type="component" value="Unassembled WGS sequence"/>
</dbReference>
<name>A0A9D4LPJ9_DREPO</name>
<sequence length="102" mass="11243">MKRKLFRDNCSRVYSGCSGAERYSVHLYGMPISASPFTADSMDTQSEPDVSLVVLNLTFDLEYSLHTSTNSEVLGVHCRGFHGCSVGSGCVFCRFEFLDGIT</sequence>
<gene>
    <name evidence="1" type="ORF">DPMN_024786</name>
</gene>
<proteinExistence type="predicted"/>
<organism evidence="1 2">
    <name type="scientific">Dreissena polymorpha</name>
    <name type="common">Zebra mussel</name>
    <name type="synonym">Mytilus polymorpha</name>
    <dbReference type="NCBI Taxonomy" id="45954"/>
    <lineage>
        <taxon>Eukaryota</taxon>
        <taxon>Metazoa</taxon>
        <taxon>Spiralia</taxon>
        <taxon>Lophotrochozoa</taxon>
        <taxon>Mollusca</taxon>
        <taxon>Bivalvia</taxon>
        <taxon>Autobranchia</taxon>
        <taxon>Heteroconchia</taxon>
        <taxon>Euheterodonta</taxon>
        <taxon>Imparidentia</taxon>
        <taxon>Neoheterodontei</taxon>
        <taxon>Myida</taxon>
        <taxon>Dreissenoidea</taxon>
        <taxon>Dreissenidae</taxon>
        <taxon>Dreissena</taxon>
    </lineage>
</organism>
<evidence type="ECO:0000313" key="1">
    <source>
        <dbReference type="EMBL" id="KAH3861835.1"/>
    </source>
</evidence>
<keyword evidence="2" id="KW-1185">Reference proteome</keyword>
<dbReference type="EMBL" id="JAIWYP010000002">
    <property type="protein sequence ID" value="KAH3861835.1"/>
    <property type="molecule type" value="Genomic_DNA"/>
</dbReference>
<reference evidence="1" key="1">
    <citation type="journal article" date="2019" name="bioRxiv">
        <title>The Genome of the Zebra Mussel, Dreissena polymorpha: A Resource for Invasive Species Research.</title>
        <authorList>
            <person name="McCartney M.A."/>
            <person name="Auch B."/>
            <person name="Kono T."/>
            <person name="Mallez S."/>
            <person name="Zhang Y."/>
            <person name="Obille A."/>
            <person name="Becker A."/>
            <person name="Abrahante J.E."/>
            <person name="Garbe J."/>
            <person name="Badalamenti J.P."/>
            <person name="Herman A."/>
            <person name="Mangelson H."/>
            <person name="Liachko I."/>
            <person name="Sullivan S."/>
            <person name="Sone E.D."/>
            <person name="Koren S."/>
            <person name="Silverstein K.A.T."/>
            <person name="Beckman K.B."/>
            <person name="Gohl D.M."/>
        </authorList>
    </citation>
    <scope>NUCLEOTIDE SEQUENCE</scope>
    <source>
        <strain evidence="1">Duluth1</strain>
        <tissue evidence="1">Whole animal</tissue>
    </source>
</reference>
<evidence type="ECO:0000313" key="2">
    <source>
        <dbReference type="Proteomes" id="UP000828390"/>
    </source>
</evidence>
<dbReference type="AlphaFoldDB" id="A0A9D4LPJ9"/>
<protein>
    <submittedName>
        <fullName evidence="1">Uncharacterized protein</fullName>
    </submittedName>
</protein>